<accession>A0A0H5QZL7</accession>
<dbReference type="AlphaFoldDB" id="A0A0H5QZL7"/>
<protein>
    <recommendedName>
        <fullName evidence="3">Secreted protein</fullName>
    </recommendedName>
</protein>
<feature type="chain" id="PRO_5005223803" description="Secreted protein" evidence="1">
    <location>
        <begin position="21"/>
        <end position="140"/>
    </location>
</feature>
<feature type="signal peptide" evidence="1">
    <location>
        <begin position="1"/>
        <end position="20"/>
    </location>
</feature>
<feature type="non-terminal residue" evidence="2">
    <location>
        <position position="140"/>
    </location>
</feature>
<evidence type="ECO:0008006" key="3">
    <source>
        <dbReference type="Google" id="ProtNLM"/>
    </source>
</evidence>
<reference evidence="2" key="1">
    <citation type="submission" date="2015-04" db="EMBL/GenBank/DDBJ databases">
        <title>The genome sequence of the plant pathogenic Rhizarian Plasmodiophora brassicae reveals insights in its biotrophic life cycle and the origin of chitin synthesis.</title>
        <authorList>
            <person name="Schwelm A."/>
            <person name="Fogelqvist J."/>
            <person name="Knaust A."/>
            <person name="Julke S."/>
            <person name="Lilja T."/>
            <person name="Dhandapani V."/>
            <person name="Bonilla-Rosso G."/>
            <person name="Karlsson M."/>
            <person name="Shevchenko A."/>
            <person name="Choi S.R."/>
            <person name="Kim H.G."/>
            <person name="Park J.Y."/>
            <person name="Lim Y.P."/>
            <person name="Ludwig-Muller J."/>
            <person name="Dixelius C."/>
        </authorList>
    </citation>
    <scope>NUCLEOTIDE SEQUENCE</scope>
    <source>
        <tissue evidence="2">Potato root galls</tissue>
    </source>
</reference>
<evidence type="ECO:0000313" key="2">
    <source>
        <dbReference type="EMBL" id="CRZ01014.1"/>
    </source>
</evidence>
<sequence length="140" mass="16016">MVFLCKLLNQLLVLVKLLEALNIHVLQTDLLCLPHVLSISEHANFHLRAWNVRQPHRSTETLVLLGIIVLKPNLELNSLGELPLFLSRIILNYRDGFSKGLTLKLTHGSNTSPFSFKTSLLYEKTLIRVCERRRSSAFDK</sequence>
<dbReference type="EMBL" id="HACM01000572">
    <property type="protein sequence ID" value="CRZ01014.1"/>
    <property type="molecule type" value="Transcribed_RNA"/>
</dbReference>
<evidence type="ECO:0000256" key="1">
    <source>
        <dbReference type="SAM" id="SignalP"/>
    </source>
</evidence>
<keyword evidence="1" id="KW-0732">Signal</keyword>
<name>A0A0H5QZL7_9EUKA</name>
<proteinExistence type="predicted"/>
<organism evidence="2">
    <name type="scientific">Spongospora subterranea</name>
    <dbReference type="NCBI Taxonomy" id="70186"/>
    <lineage>
        <taxon>Eukaryota</taxon>
        <taxon>Sar</taxon>
        <taxon>Rhizaria</taxon>
        <taxon>Endomyxa</taxon>
        <taxon>Phytomyxea</taxon>
        <taxon>Plasmodiophorida</taxon>
        <taxon>Plasmodiophoridae</taxon>
        <taxon>Spongospora</taxon>
    </lineage>
</organism>